<protein>
    <submittedName>
        <fullName evidence="7">MliC family protein</fullName>
    </submittedName>
</protein>
<evidence type="ECO:0000313" key="8">
    <source>
        <dbReference type="Proteomes" id="UP000679352"/>
    </source>
</evidence>
<evidence type="ECO:0000313" key="7">
    <source>
        <dbReference type="EMBL" id="QWK91210.1"/>
    </source>
</evidence>
<feature type="signal peptide" evidence="5">
    <location>
        <begin position="1"/>
        <end position="18"/>
    </location>
</feature>
<keyword evidence="2" id="KW-0472">Membrane</keyword>
<evidence type="ECO:0000259" key="6">
    <source>
        <dbReference type="Pfam" id="PF09864"/>
    </source>
</evidence>
<keyword evidence="4" id="KW-0449">Lipoprotein</keyword>
<evidence type="ECO:0000256" key="2">
    <source>
        <dbReference type="ARBA" id="ARBA00023136"/>
    </source>
</evidence>
<keyword evidence="8" id="KW-1185">Reference proteome</keyword>
<proteinExistence type="predicted"/>
<dbReference type="RefSeq" id="WP_215503402.1">
    <property type="nucleotide sequence ID" value="NZ_CP076361.1"/>
</dbReference>
<feature type="domain" description="C-type lysozyme inhibitor" evidence="6">
    <location>
        <begin position="36"/>
        <end position="106"/>
    </location>
</feature>
<dbReference type="Pfam" id="PF09864">
    <property type="entry name" value="MliC"/>
    <property type="match status" value="1"/>
</dbReference>
<sequence>MLRLITPIALSFALPVLADTAPEPAQPATDLLTQTYHCDRGAQVLATYINIGADSFAVLGFEGRQIGFSIAQSASGARYLSVDPALPFVWWTKGDTAMMLYGSGDDEAMIYAECVLR</sequence>
<evidence type="ECO:0000256" key="5">
    <source>
        <dbReference type="SAM" id="SignalP"/>
    </source>
</evidence>
<evidence type="ECO:0000256" key="1">
    <source>
        <dbReference type="ARBA" id="ARBA00022729"/>
    </source>
</evidence>
<dbReference type="SUPFAM" id="SSF141488">
    <property type="entry name" value="YdhA-like"/>
    <property type="match status" value="1"/>
</dbReference>
<evidence type="ECO:0000256" key="3">
    <source>
        <dbReference type="ARBA" id="ARBA00023139"/>
    </source>
</evidence>
<dbReference type="Proteomes" id="UP000679352">
    <property type="component" value="Chromosome"/>
</dbReference>
<dbReference type="KEGG" id="gfu:KM031_04745"/>
<reference evidence="7" key="1">
    <citation type="submission" date="2021-06" db="EMBL/GenBank/DDBJ databases">
        <title>Direct submission.</title>
        <authorList>
            <person name="Lee C.-S."/>
            <person name="Jin L."/>
        </authorList>
    </citation>
    <scope>NUCLEOTIDE SEQUENCE</scope>
    <source>
        <strain evidence="7">Con5</strain>
    </source>
</reference>
<dbReference type="EMBL" id="CP076361">
    <property type="protein sequence ID" value="QWK91210.1"/>
    <property type="molecule type" value="Genomic_DNA"/>
</dbReference>
<accession>A0A975P7D6</accession>
<gene>
    <name evidence="7" type="ORF">KM031_04745</name>
</gene>
<dbReference type="InterPro" id="IPR036328">
    <property type="entry name" value="MliC_sf"/>
</dbReference>
<dbReference type="Gene3D" id="2.40.128.200">
    <property type="match status" value="1"/>
</dbReference>
<dbReference type="InterPro" id="IPR018660">
    <property type="entry name" value="MliC"/>
</dbReference>
<feature type="chain" id="PRO_5036872632" evidence="5">
    <location>
        <begin position="19"/>
        <end position="117"/>
    </location>
</feature>
<organism evidence="7 8">
    <name type="scientific">Gemmobacter fulvus</name>
    <dbReference type="NCBI Taxonomy" id="2840474"/>
    <lineage>
        <taxon>Bacteria</taxon>
        <taxon>Pseudomonadati</taxon>
        <taxon>Pseudomonadota</taxon>
        <taxon>Alphaproteobacteria</taxon>
        <taxon>Rhodobacterales</taxon>
        <taxon>Paracoccaceae</taxon>
        <taxon>Gemmobacter</taxon>
    </lineage>
</organism>
<evidence type="ECO:0000256" key="4">
    <source>
        <dbReference type="ARBA" id="ARBA00023288"/>
    </source>
</evidence>
<keyword evidence="1 5" id="KW-0732">Signal</keyword>
<name>A0A975P7D6_9RHOB</name>
<dbReference type="AlphaFoldDB" id="A0A975P7D6"/>
<keyword evidence="3" id="KW-0564">Palmitate</keyword>